<dbReference type="STRING" id="755172.HMPREF1863_01135"/>
<feature type="transmembrane region" description="Helical" evidence="1">
    <location>
        <begin position="41"/>
        <end position="60"/>
    </location>
</feature>
<proteinExistence type="predicted"/>
<feature type="transmembrane region" description="Helical" evidence="1">
    <location>
        <begin position="152"/>
        <end position="171"/>
    </location>
</feature>
<feature type="transmembrane region" description="Helical" evidence="1">
    <location>
        <begin position="191"/>
        <end position="215"/>
    </location>
</feature>
<reference evidence="3" key="1">
    <citation type="submission" date="2016-01" db="EMBL/GenBank/DDBJ databases">
        <authorList>
            <person name="Mitreva M."/>
            <person name="Pepin K.H."/>
            <person name="Mihindukulasuriya K.A."/>
            <person name="Fulton R."/>
            <person name="Fronick C."/>
            <person name="O'Laughlin M."/>
            <person name="Miner T."/>
            <person name="Herter B."/>
            <person name="Rosa B.A."/>
            <person name="Cordes M."/>
            <person name="Tomlinson C."/>
            <person name="Wollam A."/>
            <person name="Palsikar V.B."/>
            <person name="Mardis E.R."/>
            <person name="Wilson R.K."/>
        </authorList>
    </citation>
    <scope>NUCLEOTIDE SEQUENCE [LARGE SCALE GENOMIC DNA]</scope>
    <source>
        <strain evidence="3">DNF00729</strain>
    </source>
</reference>
<feature type="transmembrane region" description="Helical" evidence="1">
    <location>
        <begin position="86"/>
        <end position="104"/>
    </location>
</feature>
<sequence>MNMLKTFKMDLLGIRPYITWKPIAFFILFSVGFTYFMNLSFFPMVFAMTMSLMIMTYPFVTGEDSGTERLYRMIGMEDEDTVRGRYLYSFVVFLVATLAALVIMNGVNLVKSGTLIIGESFAVGGLYLAMYIFFMDINVPIFFAVGHKKAKGVAGAALVIATMIVIGISGFANSAFPGEVKALYQWAMSHILFVVIGAVLLIALLTALSYSIALAKFKKRDL</sequence>
<feature type="transmembrane region" description="Helical" evidence="1">
    <location>
        <begin position="124"/>
        <end position="145"/>
    </location>
</feature>
<keyword evidence="3" id="KW-1185">Reference proteome</keyword>
<dbReference type="InterPro" id="IPR025699">
    <property type="entry name" value="ABC2_memb-like"/>
</dbReference>
<keyword evidence="1" id="KW-0812">Transmembrane</keyword>
<name>A0A134AF00_9FIRM</name>
<dbReference type="EMBL" id="LSDG01000033">
    <property type="protein sequence ID" value="KXB66273.1"/>
    <property type="molecule type" value="Genomic_DNA"/>
</dbReference>
<comment type="caution">
    <text evidence="2">The sequence shown here is derived from an EMBL/GenBank/DDBJ whole genome shotgun (WGS) entry which is preliminary data.</text>
</comment>
<evidence type="ECO:0008006" key="4">
    <source>
        <dbReference type="Google" id="ProtNLM"/>
    </source>
</evidence>
<evidence type="ECO:0000313" key="3">
    <source>
        <dbReference type="Proteomes" id="UP000070442"/>
    </source>
</evidence>
<evidence type="ECO:0000313" key="2">
    <source>
        <dbReference type="EMBL" id="KXB66273.1"/>
    </source>
</evidence>
<dbReference type="AlphaFoldDB" id="A0A134AF00"/>
<gene>
    <name evidence="2" type="ORF">HMPREF1863_01135</name>
</gene>
<organism evidence="2 3">
    <name type="scientific">Aedoeadaptatus coxii</name>
    <dbReference type="NCBI Taxonomy" id="755172"/>
    <lineage>
        <taxon>Bacteria</taxon>
        <taxon>Bacillati</taxon>
        <taxon>Bacillota</taxon>
        <taxon>Tissierellia</taxon>
        <taxon>Tissierellales</taxon>
        <taxon>Peptoniphilaceae</taxon>
        <taxon>Aedoeadaptatus</taxon>
    </lineage>
</organism>
<accession>A0A134AF00</accession>
<keyword evidence="1" id="KW-1133">Transmembrane helix</keyword>
<dbReference type="PATRIC" id="fig|755172.3.peg.1095"/>
<evidence type="ECO:0000256" key="1">
    <source>
        <dbReference type="SAM" id="Phobius"/>
    </source>
</evidence>
<dbReference type="OrthoDB" id="1696644at2"/>
<keyword evidence="1" id="KW-0472">Membrane</keyword>
<dbReference type="Proteomes" id="UP000070442">
    <property type="component" value="Unassembled WGS sequence"/>
</dbReference>
<dbReference type="Pfam" id="PF13346">
    <property type="entry name" value="ABC2_membrane_5"/>
    <property type="match status" value="1"/>
</dbReference>
<protein>
    <recommendedName>
        <fullName evidence="4">ABC-2 transporter permease</fullName>
    </recommendedName>
</protein>
<feature type="transmembrane region" description="Helical" evidence="1">
    <location>
        <begin position="12"/>
        <end position="35"/>
    </location>
</feature>